<dbReference type="InterPro" id="IPR007582">
    <property type="entry name" value="TFIID_NTD2"/>
</dbReference>
<dbReference type="Pfam" id="PF04494">
    <property type="entry name" value="TFIID_NTD2"/>
    <property type="match status" value="1"/>
</dbReference>
<accession>A0A161MGM2</accession>
<evidence type="ECO:0000259" key="2">
    <source>
        <dbReference type="Pfam" id="PF04494"/>
    </source>
</evidence>
<organism evidence="3">
    <name type="scientific">Triatoma infestans</name>
    <name type="common">Assassin bug</name>
    <dbReference type="NCBI Taxonomy" id="30076"/>
    <lineage>
        <taxon>Eukaryota</taxon>
        <taxon>Metazoa</taxon>
        <taxon>Ecdysozoa</taxon>
        <taxon>Arthropoda</taxon>
        <taxon>Hexapoda</taxon>
        <taxon>Insecta</taxon>
        <taxon>Pterygota</taxon>
        <taxon>Neoptera</taxon>
        <taxon>Paraneoptera</taxon>
        <taxon>Hemiptera</taxon>
        <taxon>Heteroptera</taxon>
        <taxon>Panheteroptera</taxon>
        <taxon>Cimicomorpha</taxon>
        <taxon>Reduviidae</taxon>
        <taxon>Triatominae</taxon>
        <taxon>Triatoma</taxon>
    </lineage>
</organism>
<dbReference type="AlphaFoldDB" id="A0A161MGM2"/>
<reference evidence="3" key="2">
    <citation type="journal article" date="2017" name="J. Med. Entomol.">
        <title>Transcriptome Analysis of the Triatoma infestans (Hemiptera: Reduviidae) Integument.</title>
        <authorList>
            <person name="Calderon-Fernandez G.M."/>
            <person name="Moriconi D.E."/>
            <person name="Dulbecco A.B."/>
            <person name="Juarez M.P."/>
        </authorList>
    </citation>
    <scope>NUCLEOTIDE SEQUENCE</scope>
    <source>
        <strain evidence="3">Int1</strain>
        <tissue evidence="3">Integument</tissue>
    </source>
</reference>
<reference evidence="3" key="1">
    <citation type="submission" date="2016-04" db="EMBL/GenBank/DDBJ databases">
        <authorList>
            <person name="Calderon-Fernandez G.M.Sr."/>
        </authorList>
    </citation>
    <scope>NUCLEOTIDE SEQUENCE</scope>
    <source>
        <strain evidence="3">Int1</strain>
        <tissue evidence="3">Integument</tissue>
    </source>
</reference>
<keyword evidence="3" id="KW-0648">Protein biosynthesis</keyword>
<sequence length="106" mass="12055">MEVNEDVKPFQNNKEIKNEPNSEPDKNTLLAVLQVLRKYNLKETEDLLKREAKLTDVSATTGADSEVSNVLSTYKSEGNPDQYEEAYMDLKKFVDGSLDVYKHELG</sequence>
<dbReference type="PROSITE" id="PS50896">
    <property type="entry name" value="LISH"/>
    <property type="match status" value="1"/>
</dbReference>
<feature type="domain" description="TFIID subunit TAF5 NTD2" evidence="2">
    <location>
        <begin position="78"/>
        <end position="105"/>
    </location>
</feature>
<proteinExistence type="predicted"/>
<dbReference type="GO" id="GO:0003743">
    <property type="term" value="F:translation initiation factor activity"/>
    <property type="evidence" value="ECO:0007669"/>
    <property type="project" value="UniProtKB-KW"/>
</dbReference>
<keyword evidence="3" id="KW-0396">Initiation factor</keyword>
<feature type="region of interest" description="Disordered" evidence="1">
    <location>
        <begin position="1"/>
        <end position="24"/>
    </location>
</feature>
<dbReference type="EMBL" id="GEMB01007350">
    <property type="protein sequence ID" value="JAR96027.1"/>
    <property type="molecule type" value="Transcribed_RNA"/>
</dbReference>
<name>A0A161MGM2_TRIIF</name>
<dbReference type="InterPro" id="IPR037264">
    <property type="entry name" value="TFIID_NTD2_sf"/>
</dbReference>
<dbReference type="InterPro" id="IPR006594">
    <property type="entry name" value="LisH"/>
</dbReference>
<evidence type="ECO:0000313" key="3">
    <source>
        <dbReference type="EMBL" id="JAR96027.1"/>
    </source>
</evidence>
<dbReference type="SUPFAM" id="SSF160897">
    <property type="entry name" value="Taf5 N-terminal domain-like"/>
    <property type="match status" value="1"/>
</dbReference>
<dbReference type="Gene3D" id="1.25.40.500">
    <property type="entry name" value="TFIID subunit TAF5, NTD2 domain"/>
    <property type="match status" value="1"/>
</dbReference>
<protein>
    <submittedName>
        <fullName evidence="3">Transcription initiation factor tfiid subunit 5</fullName>
    </submittedName>
</protein>
<evidence type="ECO:0000256" key="1">
    <source>
        <dbReference type="SAM" id="MobiDB-lite"/>
    </source>
</evidence>